<feature type="transmembrane region" description="Helical" evidence="1">
    <location>
        <begin position="71"/>
        <end position="92"/>
    </location>
</feature>
<gene>
    <name evidence="3" type="ORF">WDJ61_17015</name>
</gene>
<name>A0ABZ2N5A2_9BACI</name>
<keyword evidence="1" id="KW-0812">Transmembrane</keyword>
<keyword evidence="4" id="KW-1185">Reference proteome</keyword>
<dbReference type="Gene3D" id="2.40.50.140">
    <property type="entry name" value="Nucleic acid-binding proteins"/>
    <property type="match status" value="1"/>
</dbReference>
<dbReference type="InterPro" id="IPR058653">
    <property type="entry name" value="NfeD2_TM"/>
</dbReference>
<dbReference type="Pfam" id="PF25842">
    <property type="entry name" value="NfeD_TM"/>
    <property type="match status" value="1"/>
</dbReference>
<accession>A0ABZ2N5A2</accession>
<evidence type="ECO:0000256" key="1">
    <source>
        <dbReference type="SAM" id="Phobius"/>
    </source>
</evidence>
<dbReference type="RefSeq" id="WP_338751894.1">
    <property type="nucleotide sequence ID" value="NZ_CP147404.1"/>
</dbReference>
<proteinExistence type="predicted"/>
<organism evidence="3 4">
    <name type="scientific">Bacillus kandeliae</name>
    <dbReference type="NCBI Taxonomy" id="3129297"/>
    <lineage>
        <taxon>Bacteria</taxon>
        <taxon>Bacillati</taxon>
        <taxon>Bacillota</taxon>
        <taxon>Bacilli</taxon>
        <taxon>Bacillales</taxon>
        <taxon>Bacillaceae</taxon>
        <taxon>Bacillus</taxon>
    </lineage>
</organism>
<dbReference type="EMBL" id="CP147404">
    <property type="protein sequence ID" value="WXB92904.1"/>
    <property type="molecule type" value="Genomic_DNA"/>
</dbReference>
<keyword evidence="1" id="KW-0472">Membrane</keyword>
<feature type="transmembrane region" description="Helical" evidence="1">
    <location>
        <begin position="12"/>
        <end position="30"/>
    </location>
</feature>
<reference evidence="3 4" key="1">
    <citation type="submission" date="2024-02" db="EMBL/GenBank/DDBJ databases">
        <title>Seven novel Bacillus-like species.</title>
        <authorList>
            <person name="Liu G."/>
        </authorList>
    </citation>
    <scope>NUCLEOTIDE SEQUENCE [LARGE SCALE GENOMIC DNA]</scope>
    <source>
        <strain evidence="3 4">FJAT-52991</strain>
    </source>
</reference>
<evidence type="ECO:0000313" key="4">
    <source>
        <dbReference type="Proteomes" id="UP001387364"/>
    </source>
</evidence>
<evidence type="ECO:0000259" key="2">
    <source>
        <dbReference type="Pfam" id="PF25842"/>
    </source>
</evidence>
<keyword evidence="1" id="KW-1133">Transmembrane helix</keyword>
<dbReference type="Proteomes" id="UP001387364">
    <property type="component" value="Chromosome"/>
</dbReference>
<dbReference type="InterPro" id="IPR012340">
    <property type="entry name" value="NA-bd_OB-fold"/>
</dbReference>
<evidence type="ECO:0000313" key="3">
    <source>
        <dbReference type="EMBL" id="WXB92904.1"/>
    </source>
</evidence>
<protein>
    <submittedName>
        <fullName evidence="3">NfeD family protein</fullName>
    </submittedName>
</protein>
<feature type="transmembrane region" description="Helical" evidence="1">
    <location>
        <begin position="42"/>
        <end position="62"/>
    </location>
</feature>
<feature type="domain" description="Membrane protein NfeD2 N-terminal transmembrane" evidence="2">
    <location>
        <begin position="1"/>
        <end position="101"/>
    </location>
</feature>
<sequence>MELFGFPIDTVYLFLLIASASMVILYILFGDVLSGADDGIPFFNPTVLLAFVTIFSAVGYCLETFSSLTSLYILLIAIGVAIVMDFLLYYFVLIPLSSAEESLVYTEESLSGRTGKVIIPIPQDGFGEVIIESSSGMISKPACGFDHEPIAEGKTVLVIDVQKGVLYVKEYDPIFQDK</sequence>